<dbReference type="PANTHER" id="PTHR33530:SF4">
    <property type="entry name" value="OS01G0145800 PROTEIN"/>
    <property type="match status" value="1"/>
</dbReference>
<organism evidence="3">
    <name type="scientific">Oryza sativa subsp. japonica</name>
    <name type="common">Rice</name>
    <dbReference type="NCBI Taxonomy" id="39947"/>
    <lineage>
        <taxon>Eukaryota</taxon>
        <taxon>Viridiplantae</taxon>
        <taxon>Streptophyta</taxon>
        <taxon>Embryophyta</taxon>
        <taxon>Tracheophyta</taxon>
        <taxon>Spermatophyta</taxon>
        <taxon>Magnoliopsida</taxon>
        <taxon>Liliopsida</taxon>
        <taxon>Poales</taxon>
        <taxon>Poaceae</taxon>
        <taxon>BOP clade</taxon>
        <taxon>Oryzoideae</taxon>
        <taxon>Oryzeae</taxon>
        <taxon>Oryzinae</taxon>
        <taxon>Oryza</taxon>
        <taxon>Oryza sativa</taxon>
    </lineage>
</organism>
<dbReference type="EMBL" id="CM000138">
    <property type="protein sequence ID" value="EEE53866.1"/>
    <property type="molecule type" value="Genomic_DNA"/>
</dbReference>
<keyword evidence="2" id="KW-0812">Transmembrane</keyword>
<feature type="region of interest" description="Disordered" evidence="1">
    <location>
        <begin position="301"/>
        <end position="336"/>
    </location>
</feature>
<accession>B9ESV0</accession>
<gene>
    <name evidence="3" type="ORF">OsJ_00356</name>
</gene>
<dbReference type="Proteomes" id="UP000007752">
    <property type="component" value="Chromosome 1"/>
</dbReference>
<dbReference type="AlphaFoldDB" id="B9ESV0"/>
<dbReference type="Pfam" id="PF12442">
    <property type="entry name" value="DUF3681"/>
    <property type="match status" value="1"/>
</dbReference>
<evidence type="ECO:0000256" key="2">
    <source>
        <dbReference type="SAM" id="Phobius"/>
    </source>
</evidence>
<evidence type="ECO:0000313" key="3">
    <source>
        <dbReference type="EMBL" id="EEE53866.1"/>
    </source>
</evidence>
<feature type="transmembrane region" description="Helical" evidence="2">
    <location>
        <begin position="89"/>
        <end position="110"/>
    </location>
</feature>
<dbReference type="PANTHER" id="PTHR33530">
    <property type="entry name" value="OS01G0147100 PROTEIN"/>
    <property type="match status" value="1"/>
</dbReference>
<keyword evidence="2" id="KW-0472">Membrane</keyword>
<sequence length="336" mass="36080">MDAAAAAEIAAKLRVLGVCAASTAITLAAAAAAAATCEPPRCALGNSMWYYYYLVLSGTFLAGMILIGASVWVSDDDPRRRRGCAGSKLLYAAAPPLIVAVVGLSLWQLYTAAAAGRVIGFHYFVSMREKQIKGRLPYHFMAAEAEVLVVAARPEAWAGAPAANRRRRLRKVASHGTTPPKNVFSGAEDGGHDWNVAASVSALEKREDWAASSGGERDKLYILKNELRSQKLKKLGFRAFPDSQKLNPELFQILRSCLSNNCFSESKTPQTGGMAMSKCMAVSEAARVGTWMEQRSEATRGYRAAASAGPTTAVGRHGPNRGRWLEEVKRKGDGLG</sequence>
<protein>
    <submittedName>
        <fullName evidence="3">Uncharacterized protein</fullName>
    </submittedName>
</protein>
<feature type="transmembrane region" description="Helical" evidence="2">
    <location>
        <begin position="50"/>
        <end position="73"/>
    </location>
</feature>
<keyword evidence="2" id="KW-1133">Transmembrane helix</keyword>
<evidence type="ECO:0000256" key="1">
    <source>
        <dbReference type="SAM" id="MobiDB-lite"/>
    </source>
</evidence>
<proteinExistence type="predicted"/>
<name>B9ESV0_ORYSJ</name>
<reference evidence="3" key="1">
    <citation type="journal article" date="2005" name="PLoS Biol.">
        <title>The genomes of Oryza sativa: a history of duplications.</title>
        <authorList>
            <person name="Yu J."/>
            <person name="Wang J."/>
            <person name="Lin W."/>
            <person name="Li S."/>
            <person name="Li H."/>
            <person name="Zhou J."/>
            <person name="Ni P."/>
            <person name="Dong W."/>
            <person name="Hu S."/>
            <person name="Zeng C."/>
            <person name="Zhang J."/>
            <person name="Zhang Y."/>
            <person name="Li R."/>
            <person name="Xu Z."/>
            <person name="Li S."/>
            <person name="Li X."/>
            <person name="Zheng H."/>
            <person name="Cong L."/>
            <person name="Lin L."/>
            <person name="Yin J."/>
            <person name="Geng J."/>
            <person name="Li G."/>
            <person name="Shi J."/>
            <person name="Liu J."/>
            <person name="Lv H."/>
            <person name="Li J."/>
            <person name="Wang J."/>
            <person name="Deng Y."/>
            <person name="Ran L."/>
            <person name="Shi X."/>
            <person name="Wang X."/>
            <person name="Wu Q."/>
            <person name="Li C."/>
            <person name="Ren X."/>
            <person name="Wang J."/>
            <person name="Wang X."/>
            <person name="Li D."/>
            <person name="Liu D."/>
            <person name="Zhang X."/>
            <person name="Ji Z."/>
            <person name="Zhao W."/>
            <person name="Sun Y."/>
            <person name="Zhang Z."/>
            <person name="Bao J."/>
            <person name="Han Y."/>
            <person name="Dong L."/>
            <person name="Ji J."/>
            <person name="Chen P."/>
            <person name="Wu S."/>
            <person name="Liu J."/>
            <person name="Xiao Y."/>
            <person name="Bu D."/>
            <person name="Tan J."/>
            <person name="Yang L."/>
            <person name="Ye C."/>
            <person name="Zhang J."/>
            <person name="Xu J."/>
            <person name="Zhou Y."/>
            <person name="Yu Y."/>
            <person name="Zhang B."/>
            <person name="Zhuang S."/>
            <person name="Wei H."/>
            <person name="Liu B."/>
            <person name="Lei M."/>
            <person name="Yu H."/>
            <person name="Li Y."/>
            <person name="Xu H."/>
            <person name="Wei S."/>
            <person name="He X."/>
            <person name="Fang L."/>
            <person name="Zhang Z."/>
            <person name="Zhang Y."/>
            <person name="Huang X."/>
            <person name="Su Z."/>
            <person name="Tong W."/>
            <person name="Li J."/>
            <person name="Tong Z."/>
            <person name="Li S."/>
            <person name="Ye J."/>
            <person name="Wang L."/>
            <person name="Fang L."/>
            <person name="Lei T."/>
            <person name="Chen C."/>
            <person name="Chen H."/>
            <person name="Xu Z."/>
            <person name="Li H."/>
            <person name="Huang H."/>
            <person name="Zhang F."/>
            <person name="Xu H."/>
            <person name="Li N."/>
            <person name="Zhao C."/>
            <person name="Li S."/>
            <person name="Dong L."/>
            <person name="Huang Y."/>
            <person name="Li L."/>
            <person name="Xi Y."/>
            <person name="Qi Q."/>
            <person name="Li W."/>
            <person name="Zhang B."/>
            <person name="Hu W."/>
            <person name="Zhang Y."/>
            <person name="Tian X."/>
            <person name="Jiao Y."/>
            <person name="Liang X."/>
            <person name="Jin J."/>
            <person name="Gao L."/>
            <person name="Zheng W."/>
            <person name="Hao B."/>
            <person name="Liu S."/>
            <person name="Wang W."/>
            <person name="Yuan L."/>
            <person name="Cao M."/>
            <person name="McDermott J."/>
            <person name="Samudrala R."/>
            <person name="Wang J."/>
            <person name="Wong G.K."/>
            <person name="Yang H."/>
        </authorList>
    </citation>
    <scope>NUCLEOTIDE SEQUENCE [LARGE SCALE GENOMIC DNA]</scope>
</reference>
<reference evidence="3" key="2">
    <citation type="submission" date="2008-12" db="EMBL/GenBank/DDBJ databases">
        <title>Improved gene annotation of the rice (Oryza sativa) genomes.</title>
        <authorList>
            <person name="Wang J."/>
            <person name="Li R."/>
            <person name="Fan W."/>
            <person name="Huang Q."/>
            <person name="Zhang J."/>
            <person name="Zhou Y."/>
            <person name="Hu Y."/>
            <person name="Zi S."/>
            <person name="Li J."/>
            <person name="Ni P."/>
            <person name="Zheng H."/>
            <person name="Zhang Y."/>
            <person name="Zhao M."/>
            <person name="Hao Q."/>
            <person name="McDermott J."/>
            <person name="Samudrala R."/>
            <person name="Kristiansen K."/>
            <person name="Wong G.K.-S."/>
        </authorList>
    </citation>
    <scope>NUCLEOTIDE SEQUENCE</scope>
</reference>
<feature type="compositionally biased region" description="Basic and acidic residues" evidence="1">
    <location>
        <begin position="323"/>
        <end position="336"/>
    </location>
</feature>
<dbReference type="InterPro" id="IPR022149">
    <property type="entry name" value="DUF3681"/>
</dbReference>